<feature type="domain" description="G-protein coupled receptors family 1 profile" evidence="9">
    <location>
        <begin position="47"/>
        <end position="410"/>
    </location>
</feature>
<evidence type="ECO:0000313" key="11">
    <source>
        <dbReference type="Proteomes" id="UP001159405"/>
    </source>
</evidence>
<gene>
    <name evidence="10" type="ORF">PLOB_00045564</name>
</gene>
<evidence type="ECO:0000256" key="1">
    <source>
        <dbReference type="ARBA" id="ARBA00004141"/>
    </source>
</evidence>
<dbReference type="InterPro" id="IPR000276">
    <property type="entry name" value="GPCR_Rhodpsn"/>
</dbReference>
<feature type="non-terminal residue" evidence="10">
    <location>
        <position position="429"/>
    </location>
</feature>
<keyword evidence="7" id="KW-0807">Transducer</keyword>
<sequence length="429" mass="48182">IDNQSSVTNSTAVAITSLVYVFAPADFSIKLVLVVLFVIFGVIGLVGNILILYFLSKKKSVPFLQSSPFLRNFNLYMKSLALSEILVTSTGGVLVCIELMCDVFQNGWPCKIRRYISGTFSVIRANNLIVISTERFLSTRDVPKTFSGSTVRKLVYTAWLSGFFMGLFPVATTNGVRYDINATHYTMVCKPDTSYLPNRVIVVGFVLIQVVIPSIALICMNIIIARRIWKGSKRRIDIQRDNAIRARMRSHQIKKTSLIIIMEPSSQLLSNPNSIDNQSSVINSTALAITSLVYVFAPADFSIKLVVIPSIALICMNIIIARRIWKGSKRRIDIQRDNAIKARMRSHQIKKTSLIIIVTIASVLSYSTILYYTAFVAVDKPSLDFQDDFVIRHISRVLVFSSSAINFITYLVQMKDFRVFLLKHFCGKG</sequence>
<feature type="transmembrane region" description="Helical" evidence="8">
    <location>
        <begin position="280"/>
        <end position="297"/>
    </location>
</feature>
<dbReference type="CDD" id="cd00637">
    <property type="entry name" value="7tm_classA_rhodopsin-like"/>
    <property type="match status" value="1"/>
</dbReference>
<feature type="non-terminal residue" evidence="10">
    <location>
        <position position="1"/>
    </location>
</feature>
<accession>A0ABN8N7A9</accession>
<evidence type="ECO:0000313" key="10">
    <source>
        <dbReference type="EMBL" id="CAH3040911.1"/>
    </source>
</evidence>
<feature type="transmembrane region" description="Helical" evidence="8">
    <location>
        <begin position="394"/>
        <end position="412"/>
    </location>
</feature>
<protein>
    <recommendedName>
        <fullName evidence="9">G-protein coupled receptors family 1 profile domain-containing protein</fullName>
    </recommendedName>
</protein>
<dbReference type="PANTHER" id="PTHR45695">
    <property type="entry name" value="LEUCOKININ RECEPTOR-RELATED"/>
    <property type="match status" value="1"/>
</dbReference>
<evidence type="ECO:0000256" key="7">
    <source>
        <dbReference type="ARBA" id="ARBA00023224"/>
    </source>
</evidence>
<keyword evidence="5 8" id="KW-0472">Membrane</keyword>
<feature type="transmembrane region" description="Helical" evidence="8">
    <location>
        <begin position="7"/>
        <end position="25"/>
    </location>
</feature>
<feature type="transmembrane region" description="Helical" evidence="8">
    <location>
        <begin position="154"/>
        <end position="171"/>
    </location>
</feature>
<keyword evidence="3 8" id="KW-1133">Transmembrane helix</keyword>
<dbReference type="SUPFAM" id="SSF81321">
    <property type="entry name" value="Family A G protein-coupled receptor-like"/>
    <property type="match status" value="2"/>
</dbReference>
<keyword evidence="11" id="KW-1185">Reference proteome</keyword>
<feature type="transmembrane region" description="Helical" evidence="8">
    <location>
        <begin position="200"/>
        <end position="225"/>
    </location>
</feature>
<dbReference type="Proteomes" id="UP001159405">
    <property type="component" value="Unassembled WGS sequence"/>
</dbReference>
<feature type="transmembrane region" description="Helical" evidence="8">
    <location>
        <begin position="31"/>
        <end position="55"/>
    </location>
</feature>
<dbReference type="Gene3D" id="1.20.1070.10">
    <property type="entry name" value="Rhodopsin 7-helix transmembrane proteins"/>
    <property type="match status" value="2"/>
</dbReference>
<dbReference type="InterPro" id="IPR017452">
    <property type="entry name" value="GPCR_Rhodpsn_7TM"/>
</dbReference>
<keyword evidence="2 8" id="KW-0812">Transmembrane</keyword>
<evidence type="ECO:0000256" key="4">
    <source>
        <dbReference type="ARBA" id="ARBA00023040"/>
    </source>
</evidence>
<dbReference type="PRINTS" id="PR00237">
    <property type="entry name" value="GPCRRHODOPSN"/>
</dbReference>
<evidence type="ECO:0000256" key="3">
    <source>
        <dbReference type="ARBA" id="ARBA00022989"/>
    </source>
</evidence>
<feature type="transmembrane region" description="Helical" evidence="8">
    <location>
        <begin position="353"/>
        <end position="374"/>
    </location>
</feature>
<feature type="transmembrane region" description="Helical" evidence="8">
    <location>
        <begin position="303"/>
        <end position="321"/>
    </location>
</feature>
<keyword evidence="4" id="KW-0297">G-protein coupled receptor</keyword>
<keyword evidence="6" id="KW-0675">Receptor</keyword>
<evidence type="ECO:0000256" key="5">
    <source>
        <dbReference type="ARBA" id="ARBA00023136"/>
    </source>
</evidence>
<evidence type="ECO:0000256" key="2">
    <source>
        <dbReference type="ARBA" id="ARBA00022692"/>
    </source>
</evidence>
<evidence type="ECO:0000256" key="8">
    <source>
        <dbReference type="SAM" id="Phobius"/>
    </source>
</evidence>
<reference evidence="10 11" key="1">
    <citation type="submission" date="2022-05" db="EMBL/GenBank/DDBJ databases">
        <authorList>
            <consortium name="Genoscope - CEA"/>
            <person name="William W."/>
        </authorList>
    </citation>
    <scope>NUCLEOTIDE SEQUENCE [LARGE SCALE GENOMIC DNA]</scope>
</reference>
<proteinExistence type="predicted"/>
<comment type="caution">
    <text evidence="10">The sequence shown here is derived from an EMBL/GenBank/DDBJ whole genome shotgun (WGS) entry which is preliminary data.</text>
</comment>
<evidence type="ECO:0000259" key="9">
    <source>
        <dbReference type="PROSITE" id="PS50262"/>
    </source>
</evidence>
<dbReference type="EMBL" id="CALNXK010000008">
    <property type="protein sequence ID" value="CAH3040911.1"/>
    <property type="molecule type" value="Genomic_DNA"/>
</dbReference>
<comment type="subcellular location">
    <subcellularLocation>
        <location evidence="1">Membrane</location>
        <topology evidence="1">Multi-pass membrane protein</topology>
    </subcellularLocation>
</comment>
<name>A0ABN8N7A9_9CNID</name>
<dbReference type="PANTHER" id="PTHR45695:SF15">
    <property type="entry name" value="OPSIN RH2"/>
    <property type="match status" value="1"/>
</dbReference>
<dbReference type="PROSITE" id="PS50262">
    <property type="entry name" value="G_PROTEIN_RECEP_F1_2"/>
    <property type="match status" value="1"/>
</dbReference>
<organism evidence="10 11">
    <name type="scientific">Porites lobata</name>
    <dbReference type="NCBI Taxonomy" id="104759"/>
    <lineage>
        <taxon>Eukaryota</taxon>
        <taxon>Metazoa</taxon>
        <taxon>Cnidaria</taxon>
        <taxon>Anthozoa</taxon>
        <taxon>Hexacorallia</taxon>
        <taxon>Scleractinia</taxon>
        <taxon>Fungiina</taxon>
        <taxon>Poritidae</taxon>
        <taxon>Porites</taxon>
    </lineage>
</organism>
<evidence type="ECO:0000256" key="6">
    <source>
        <dbReference type="ARBA" id="ARBA00023170"/>
    </source>
</evidence>